<comment type="caution">
    <text evidence="4">The sequence shown here is derived from an EMBL/GenBank/DDBJ whole genome shotgun (WGS) entry which is preliminary data.</text>
</comment>
<evidence type="ECO:0000313" key="3">
    <source>
        <dbReference type="EMBL" id="MTB65181.1"/>
    </source>
</evidence>
<dbReference type="Pfam" id="PF05389">
    <property type="entry name" value="MecA"/>
    <property type="match status" value="1"/>
</dbReference>
<name>A0A6I4RCB1_9STRE</name>
<evidence type="ECO:0000256" key="2">
    <source>
        <dbReference type="HAMAP-Rule" id="MF_01124"/>
    </source>
</evidence>
<evidence type="ECO:0000256" key="1">
    <source>
        <dbReference type="ARBA" id="ARBA00005397"/>
    </source>
</evidence>
<evidence type="ECO:0000313" key="5">
    <source>
        <dbReference type="Proteomes" id="UP000435060"/>
    </source>
</evidence>
<dbReference type="InterPro" id="IPR038471">
    <property type="entry name" value="MecA_C_sf"/>
</dbReference>
<dbReference type="NCBIfam" id="NF002643">
    <property type="entry name" value="PRK02315.1-4"/>
    <property type="match status" value="1"/>
</dbReference>
<dbReference type="HAMAP" id="MF_01124">
    <property type="entry name" value="MecA"/>
    <property type="match status" value="1"/>
</dbReference>
<dbReference type="Gene3D" id="3.30.70.1950">
    <property type="match status" value="1"/>
</dbReference>
<keyword evidence="5" id="KW-1185">Reference proteome</keyword>
<organism evidence="4 6">
    <name type="scientific">Streptococcus zhangguiae</name>
    <dbReference type="NCBI Taxonomy" id="2664091"/>
    <lineage>
        <taxon>Bacteria</taxon>
        <taxon>Bacillati</taxon>
        <taxon>Bacillota</taxon>
        <taxon>Bacilli</taxon>
        <taxon>Lactobacillales</taxon>
        <taxon>Streptococcaceae</taxon>
        <taxon>Streptococcus</taxon>
    </lineage>
</organism>
<dbReference type="PANTHER" id="PTHR39161:SF1">
    <property type="entry name" value="ADAPTER PROTEIN MECA 1"/>
    <property type="match status" value="1"/>
</dbReference>
<comment type="function">
    <text evidence="2">Enables the recognition and targeting of unfolded and aggregated proteins to the ClpC protease or to other proteins involved in proteolysis.</text>
</comment>
<comment type="domain">
    <text evidence="2">The N-terminal domain probably binds unfolded/aggregated proteins; the C-terminal domain interacts with ClpC.</text>
</comment>
<comment type="subunit">
    <text evidence="2">Homodimer.</text>
</comment>
<dbReference type="AlphaFoldDB" id="A0A6I4RCB1"/>
<sequence length="242" mass="28149">MKMKQISDSTLKITIKMEDLEERGMELADFLVPQEKTEEFFYTVLDELELPVTFRESGMLSFRVTPKPDKVDIFVTKSDIDQQLNFDDFADMADLDELSHMTPDEFLKTLEKTIREKSAGDNQAVQHLEQVEEAELDEEEEEDIRNYIYYILDFASLQEAVQFVSLVDFTVEESELYKMNDRYYMTVLINIENRSTRYPDYILSRMLEHADDTSISRAVLQEHGILLLPVAAIEELGKVSLA</sequence>
<dbReference type="EMBL" id="WLCG01000015">
    <property type="protein sequence ID" value="MTB65181.1"/>
    <property type="molecule type" value="Genomic_DNA"/>
</dbReference>
<reference evidence="3 5" key="2">
    <citation type="submission" date="2019-11" db="EMBL/GenBank/DDBJ databases">
        <title>Streptococcis sp. isolated from the respiratory tract of Marmot.</title>
        <authorList>
            <person name="Zhang G."/>
        </authorList>
    </citation>
    <scope>NUCLEOTIDE SEQUENCE [LARGE SCALE GENOMIC DNA]</scope>
    <source>
        <strain evidence="3">Zg-86</strain>
        <strain evidence="5">zg-86</strain>
    </source>
</reference>
<dbReference type="PIRSF" id="PIRSF029008">
    <property type="entry name" value="MecA"/>
    <property type="match status" value="1"/>
</dbReference>
<gene>
    <name evidence="2 4" type="primary">mecA</name>
    <name evidence="3" type="ORF">GGG87_09255</name>
    <name evidence="4" type="ORF">GGH11_09300</name>
</gene>
<dbReference type="RefSeq" id="WP_154609073.1">
    <property type="nucleotide sequence ID" value="NZ_CP072115.1"/>
</dbReference>
<evidence type="ECO:0000313" key="6">
    <source>
        <dbReference type="Proteomes" id="UP000435423"/>
    </source>
</evidence>
<evidence type="ECO:0000313" key="4">
    <source>
        <dbReference type="EMBL" id="MWV57169.1"/>
    </source>
</evidence>
<dbReference type="Proteomes" id="UP000435060">
    <property type="component" value="Unassembled WGS sequence"/>
</dbReference>
<dbReference type="GO" id="GO:0030674">
    <property type="term" value="F:protein-macromolecule adaptor activity"/>
    <property type="evidence" value="ECO:0007669"/>
    <property type="project" value="UniProtKB-UniRule"/>
</dbReference>
<reference evidence="4 6" key="1">
    <citation type="submission" date="2019-10" db="EMBL/GenBank/DDBJ databases">
        <title>Streptococcis sp, isolated from the respiratory tract of Marmot.</title>
        <authorList>
            <person name="Zhang G."/>
        </authorList>
    </citation>
    <scope>NUCLEOTIDE SEQUENCE [LARGE SCALE GENOMIC DNA]</scope>
    <source>
        <strain evidence="4">Zg-70</strain>
        <strain evidence="6">zg-70</strain>
    </source>
</reference>
<dbReference type="Proteomes" id="UP000435423">
    <property type="component" value="Unassembled WGS sequence"/>
</dbReference>
<dbReference type="InterPro" id="IPR008681">
    <property type="entry name" value="Neg-reg_MecA"/>
</dbReference>
<comment type="similarity">
    <text evidence="1 2">Belongs to the MecA family.</text>
</comment>
<accession>A0A6I4RCB1</accession>
<dbReference type="EMBL" id="WUBJ01000014">
    <property type="protein sequence ID" value="MWV57169.1"/>
    <property type="molecule type" value="Genomic_DNA"/>
</dbReference>
<proteinExistence type="inferred from homology"/>
<dbReference type="PANTHER" id="PTHR39161">
    <property type="entry name" value="ADAPTER PROTEIN MECA"/>
    <property type="match status" value="1"/>
</dbReference>
<protein>
    <recommendedName>
        <fullName evidence="2">Adapter protein MecA</fullName>
    </recommendedName>
</protein>